<dbReference type="PANTHER" id="PTHR35585">
    <property type="entry name" value="HHE DOMAIN PROTEIN (AFU_ORTHOLOGUE AFUA_4G00730)"/>
    <property type="match status" value="1"/>
</dbReference>
<dbReference type="Gene3D" id="1.20.120.520">
    <property type="entry name" value="nmb1532 protein domain like"/>
    <property type="match status" value="1"/>
</dbReference>
<feature type="domain" description="Hemerythrin-like" evidence="2">
    <location>
        <begin position="57"/>
        <end position="171"/>
    </location>
</feature>
<evidence type="ECO:0000259" key="2">
    <source>
        <dbReference type="Pfam" id="PF01814"/>
    </source>
</evidence>
<accession>A0ABX1CJR2</accession>
<proteinExistence type="predicted"/>
<dbReference type="PANTHER" id="PTHR35585:SF1">
    <property type="entry name" value="HHE DOMAIN PROTEIN (AFU_ORTHOLOGUE AFUA_4G00730)"/>
    <property type="match status" value="1"/>
</dbReference>
<sequence length="195" mass="21766">MRRSVMATAVREARSQGIGRTVAIGAAAGVATGLLANLVRKAVVQAPTALAGSWDQALAAEHAAALKIFDLIEKTDDDATARRSFLLMQLKHAVGKHAFQEENVVYAMMRDQGLTEAADHLNHDHGYVKQYFFDLTEMPKDDPAWLPKVREFRGMIETHMREEEDELFPRLRSQLSEKQNRHVTAAMNKEGLKLA</sequence>
<keyword evidence="4" id="KW-1185">Reference proteome</keyword>
<keyword evidence="1" id="KW-0472">Membrane</keyword>
<keyword evidence="1" id="KW-0812">Transmembrane</keyword>
<dbReference type="EMBL" id="JAAVJH010000001">
    <property type="protein sequence ID" value="NJR77138.1"/>
    <property type="molecule type" value="Genomic_DNA"/>
</dbReference>
<keyword evidence="1" id="KW-1133">Transmembrane helix</keyword>
<reference evidence="3 4" key="1">
    <citation type="submission" date="2020-03" db="EMBL/GenBank/DDBJ databases">
        <authorList>
            <person name="Wang L."/>
            <person name="He N."/>
            <person name="Li Y."/>
            <person name="Fang Y."/>
            <person name="Zhang F."/>
        </authorList>
    </citation>
    <scope>NUCLEOTIDE SEQUENCE [LARGE SCALE GENOMIC DNA]</scope>
    <source>
        <strain evidence="3 4">36D10-4-7</strain>
    </source>
</reference>
<feature type="transmembrane region" description="Helical" evidence="1">
    <location>
        <begin position="21"/>
        <end position="39"/>
    </location>
</feature>
<evidence type="ECO:0000313" key="3">
    <source>
        <dbReference type="EMBL" id="NJR77138.1"/>
    </source>
</evidence>
<dbReference type="InterPro" id="IPR012312">
    <property type="entry name" value="Hemerythrin-like"/>
</dbReference>
<gene>
    <name evidence="3" type="ORF">HBH26_00730</name>
</gene>
<dbReference type="Pfam" id="PF01814">
    <property type="entry name" value="Hemerythrin"/>
    <property type="match status" value="1"/>
</dbReference>
<protein>
    <submittedName>
        <fullName evidence="3">Hemerythrin domain-containing protein</fullName>
    </submittedName>
</protein>
<evidence type="ECO:0000256" key="1">
    <source>
        <dbReference type="SAM" id="Phobius"/>
    </source>
</evidence>
<comment type="caution">
    <text evidence="3">The sequence shown here is derived from an EMBL/GenBank/DDBJ whole genome shotgun (WGS) entry which is preliminary data.</text>
</comment>
<evidence type="ECO:0000313" key="4">
    <source>
        <dbReference type="Proteomes" id="UP000732399"/>
    </source>
</evidence>
<name>A0ABX1CJR2_9SPHN</name>
<organism evidence="3 4">
    <name type="scientific">Sphingomonas corticis</name>
    <dbReference type="NCBI Taxonomy" id="2722791"/>
    <lineage>
        <taxon>Bacteria</taxon>
        <taxon>Pseudomonadati</taxon>
        <taxon>Pseudomonadota</taxon>
        <taxon>Alphaproteobacteria</taxon>
        <taxon>Sphingomonadales</taxon>
        <taxon>Sphingomonadaceae</taxon>
        <taxon>Sphingomonas</taxon>
    </lineage>
</organism>
<dbReference type="Proteomes" id="UP000732399">
    <property type="component" value="Unassembled WGS sequence"/>
</dbReference>